<dbReference type="EMBL" id="CP113088">
    <property type="protein sequence ID" value="WAC01990.1"/>
    <property type="molecule type" value="Genomic_DNA"/>
</dbReference>
<dbReference type="InterPro" id="IPR046341">
    <property type="entry name" value="SET_dom_sf"/>
</dbReference>
<evidence type="ECO:0000313" key="3">
    <source>
        <dbReference type="Proteomes" id="UP001164705"/>
    </source>
</evidence>
<dbReference type="Pfam" id="PF00856">
    <property type="entry name" value="SET"/>
    <property type="match status" value="1"/>
</dbReference>
<dbReference type="AlphaFoldDB" id="A0A9E8MW11"/>
<dbReference type="KEGG" id="lnu:N7U66_19485"/>
<organism evidence="2 3">
    <name type="scientific">Lacinutrix neustonica</name>
    <dbReference type="NCBI Taxonomy" id="2980107"/>
    <lineage>
        <taxon>Bacteria</taxon>
        <taxon>Pseudomonadati</taxon>
        <taxon>Bacteroidota</taxon>
        <taxon>Flavobacteriia</taxon>
        <taxon>Flavobacteriales</taxon>
        <taxon>Flavobacteriaceae</taxon>
        <taxon>Lacinutrix</taxon>
    </lineage>
</organism>
<reference evidence="2" key="1">
    <citation type="submission" date="2022-11" db="EMBL/GenBank/DDBJ databases">
        <title>Lacinutrix neustonica HL-RS19T sp. nov., isolated from the surface microlayer sample of brackish Lake Shihwa.</title>
        <authorList>
            <person name="Choi J.Y."/>
            <person name="Hwang C.Y."/>
        </authorList>
    </citation>
    <scope>NUCLEOTIDE SEQUENCE</scope>
    <source>
        <strain evidence="2">HL-RS19</strain>
    </source>
</reference>
<dbReference type="Gene3D" id="2.170.270.10">
    <property type="entry name" value="SET domain"/>
    <property type="match status" value="1"/>
</dbReference>
<keyword evidence="3" id="KW-1185">Reference proteome</keyword>
<feature type="domain" description="SET" evidence="1">
    <location>
        <begin position="20"/>
        <end position="116"/>
    </location>
</feature>
<protein>
    <submittedName>
        <fullName evidence="2">SET domain-containing protein</fullName>
    </submittedName>
</protein>
<name>A0A9E8MW11_9FLAO</name>
<proteinExistence type="predicted"/>
<accession>A0A9E8MW11</accession>
<evidence type="ECO:0000259" key="1">
    <source>
        <dbReference type="Pfam" id="PF00856"/>
    </source>
</evidence>
<dbReference type="InterPro" id="IPR001214">
    <property type="entry name" value="SET_dom"/>
</dbReference>
<dbReference type="Proteomes" id="UP001164705">
    <property type="component" value="Chromosome"/>
</dbReference>
<evidence type="ECO:0000313" key="2">
    <source>
        <dbReference type="EMBL" id="WAC01990.1"/>
    </source>
</evidence>
<dbReference type="SUPFAM" id="SSF82199">
    <property type="entry name" value="SET domain"/>
    <property type="match status" value="1"/>
</dbReference>
<dbReference type="RefSeq" id="WP_267676588.1">
    <property type="nucleotide sequence ID" value="NZ_CP113088.1"/>
</dbReference>
<gene>
    <name evidence="2" type="ORF">N7U66_19485</name>
</gene>
<sequence>MRRRESDYLYVKKSQIEYAGDGLYTAIDIYKNEIISRFKGERITNEEAKKRAQENKDRYFINLLDSSIMDSMNTECYAKYANDVEILSKSHYKSNAQITLDDDDNVCIKAIRKINSEKKYFAVTASRIGRNTFDFFFKTML</sequence>